<dbReference type="KEGG" id="acan:ACA1_370160"/>
<dbReference type="VEuPathDB" id="AmoebaDB:ACA1_370160"/>
<protein>
    <submittedName>
        <fullName evidence="7">Uncharacterized protein</fullName>
    </submittedName>
</protein>
<dbReference type="PANTHER" id="PTHR21659">
    <property type="entry name" value="HYDROPHOBIC PROTEIN RCI2 LOW TEMPERATURE AND SALT RESPONSIVE PROTEIN LTI6 -RELATED"/>
    <property type="match status" value="1"/>
</dbReference>
<dbReference type="Pfam" id="PF01679">
    <property type="entry name" value="Pmp3"/>
    <property type="match status" value="1"/>
</dbReference>
<comment type="similarity">
    <text evidence="2">Belongs to the UPF0057 (PMP3) family.</text>
</comment>
<gene>
    <name evidence="7" type="ORF">ACA1_370160</name>
</gene>
<proteinExistence type="inferred from homology"/>
<dbReference type="GO" id="GO:0016020">
    <property type="term" value="C:membrane"/>
    <property type="evidence" value="ECO:0007669"/>
    <property type="project" value="UniProtKB-SubCell"/>
</dbReference>
<reference evidence="7 8" key="1">
    <citation type="journal article" date="2013" name="Genome Biol.">
        <title>Genome of Acanthamoeba castellanii highlights extensive lateral gene transfer and early evolution of tyrosine kinase signaling.</title>
        <authorList>
            <person name="Clarke M."/>
            <person name="Lohan A.J."/>
            <person name="Liu B."/>
            <person name="Lagkouvardos I."/>
            <person name="Roy S."/>
            <person name="Zafar N."/>
            <person name="Bertelli C."/>
            <person name="Schilde C."/>
            <person name="Kianianmomeni A."/>
            <person name="Burglin T.R."/>
            <person name="Frech C."/>
            <person name="Turcotte B."/>
            <person name="Kopec K.O."/>
            <person name="Synnott J.M."/>
            <person name="Choo C."/>
            <person name="Paponov I."/>
            <person name="Finkler A."/>
            <person name="Soon Heng Tan C."/>
            <person name="Hutchins A.P."/>
            <person name="Weinmeier T."/>
            <person name="Rattei T."/>
            <person name="Chu J.S."/>
            <person name="Gimenez G."/>
            <person name="Irimia M."/>
            <person name="Rigden D.J."/>
            <person name="Fitzpatrick D.A."/>
            <person name="Lorenzo-Morales J."/>
            <person name="Bateman A."/>
            <person name="Chiu C.H."/>
            <person name="Tang P."/>
            <person name="Hegemann P."/>
            <person name="Fromm H."/>
            <person name="Raoult D."/>
            <person name="Greub G."/>
            <person name="Miranda-Saavedra D."/>
            <person name="Chen N."/>
            <person name="Nash P."/>
            <person name="Ginger M.L."/>
            <person name="Horn M."/>
            <person name="Schaap P."/>
            <person name="Caler L."/>
            <person name="Loftus B."/>
        </authorList>
    </citation>
    <scope>NUCLEOTIDE SEQUENCE [LARGE SCALE GENOMIC DNA]</scope>
    <source>
        <strain evidence="7 8">Neff</strain>
    </source>
</reference>
<evidence type="ECO:0000313" key="7">
    <source>
        <dbReference type="EMBL" id="ELR18262.1"/>
    </source>
</evidence>
<dbReference type="GeneID" id="14919064"/>
<feature type="transmembrane region" description="Helical" evidence="6">
    <location>
        <begin position="25"/>
        <end position="45"/>
    </location>
</feature>
<evidence type="ECO:0000313" key="8">
    <source>
        <dbReference type="Proteomes" id="UP000011083"/>
    </source>
</evidence>
<evidence type="ECO:0000256" key="2">
    <source>
        <dbReference type="ARBA" id="ARBA00009530"/>
    </source>
</evidence>
<dbReference type="PROSITE" id="PS01309">
    <property type="entry name" value="UPF0057"/>
    <property type="match status" value="1"/>
</dbReference>
<evidence type="ECO:0000256" key="1">
    <source>
        <dbReference type="ARBA" id="ARBA00004370"/>
    </source>
</evidence>
<dbReference type="EMBL" id="KB007960">
    <property type="protein sequence ID" value="ELR18262.1"/>
    <property type="molecule type" value="Genomic_DNA"/>
</dbReference>
<evidence type="ECO:0000256" key="3">
    <source>
        <dbReference type="ARBA" id="ARBA00022692"/>
    </source>
</evidence>
<evidence type="ECO:0000256" key="5">
    <source>
        <dbReference type="ARBA" id="ARBA00023136"/>
    </source>
</evidence>
<comment type="subcellular location">
    <subcellularLocation>
        <location evidence="1">Membrane</location>
    </subcellularLocation>
</comment>
<dbReference type="InterPro" id="IPR000612">
    <property type="entry name" value="PMP3"/>
</dbReference>
<dbReference type="PANTHER" id="PTHR21659:SF42">
    <property type="entry name" value="UPF0057 MEMBRANE PROTEIN ZK632.10-RELATED"/>
    <property type="match status" value="1"/>
</dbReference>
<dbReference type="OrthoDB" id="2802411at2759"/>
<organism evidence="7 8">
    <name type="scientific">Acanthamoeba castellanii (strain ATCC 30010 / Neff)</name>
    <dbReference type="NCBI Taxonomy" id="1257118"/>
    <lineage>
        <taxon>Eukaryota</taxon>
        <taxon>Amoebozoa</taxon>
        <taxon>Discosea</taxon>
        <taxon>Longamoebia</taxon>
        <taxon>Centramoebida</taxon>
        <taxon>Acanthamoebidae</taxon>
        <taxon>Acanthamoeba</taxon>
    </lineage>
</organism>
<keyword evidence="8" id="KW-1185">Reference proteome</keyword>
<dbReference type="AlphaFoldDB" id="L8GZ85"/>
<evidence type="ECO:0000256" key="6">
    <source>
        <dbReference type="SAM" id="Phobius"/>
    </source>
</evidence>
<accession>L8GZ85</accession>
<evidence type="ECO:0000256" key="4">
    <source>
        <dbReference type="ARBA" id="ARBA00022989"/>
    </source>
</evidence>
<sequence>MSAAVPAPQLWAVVTHRNPGFLQRHTVDCFLLILAIFIPPAAVFLKRGCDVHLLLNFLLWIFTIIFGIIHAWWVVLTTKGTV</sequence>
<keyword evidence="4 6" id="KW-1133">Transmembrane helix</keyword>
<keyword evidence="5 6" id="KW-0472">Membrane</keyword>
<dbReference type="RefSeq" id="XP_004340282.1">
    <property type="nucleotide sequence ID" value="XM_004340234.1"/>
</dbReference>
<keyword evidence="3 6" id="KW-0812">Transmembrane</keyword>
<feature type="transmembrane region" description="Helical" evidence="6">
    <location>
        <begin position="57"/>
        <end position="76"/>
    </location>
</feature>
<dbReference type="Proteomes" id="UP000011083">
    <property type="component" value="Unassembled WGS sequence"/>
</dbReference>
<name>L8GZ85_ACACF</name>